<feature type="domain" description="Fe/B12 periplasmic-binding" evidence="7">
    <location>
        <begin position="72"/>
        <end position="334"/>
    </location>
</feature>
<proteinExistence type="inferred from homology"/>
<dbReference type="RefSeq" id="WP_348826945.1">
    <property type="nucleotide sequence ID" value="NZ_CP098827.1"/>
</dbReference>
<evidence type="ECO:0000256" key="2">
    <source>
        <dbReference type="ARBA" id="ARBA00008814"/>
    </source>
</evidence>
<keyword evidence="4" id="KW-0410">Iron transport</keyword>
<evidence type="ECO:0000313" key="8">
    <source>
        <dbReference type="EMBL" id="XBO70058.1"/>
    </source>
</evidence>
<evidence type="ECO:0000256" key="6">
    <source>
        <dbReference type="SAM" id="MobiDB-lite"/>
    </source>
</evidence>
<keyword evidence="3" id="KW-0813">Transport</keyword>
<evidence type="ECO:0000256" key="1">
    <source>
        <dbReference type="ARBA" id="ARBA00004196"/>
    </source>
</evidence>
<dbReference type="PANTHER" id="PTHR30532">
    <property type="entry name" value="IRON III DICITRATE-BINDING PERIPLASMIC PROTEIN"/>
    <property type="match status" value="1"/>
</dbReference>
<evidence type="ECO:0000256" key="4">
    <source>
        <dbReference type="ARBA" id="ARBA00022496"/>
    </source>
</evidence>
<dbReference type="PANTHER" id="PTHR30532:SF21">
    <property type="entry name" value="SIDEROPHORE-BINDING LIPOPROTEIN YFIY-RELATED"/>
    <property type="match status" value="1"/>
</dbReference>
<dbReference type="SUPFAM" id="SSF53807">
    <property type="entry name" value="Helical backbone' metal receptor"/>
    <property type="match status" value="1"/>
</dbReference>
<evidence type="ECO:0000256" key="3">
    <source>
        <dbReference type="ARBA" id="ARBA00022448"/>
    </source>
</evidence>
<dbReference type="EMBL" id="CP098827">
    <property type="protein sequence ID" value="XBO70058.1"/>
    <property type="molecule type" value="Genomic_DNA"/>
</dbReference>
<keyword evidence="4" id="KW-0406">Ion transport</keyword>
<dbReference type="Gene3D" id="3.40.50.1980">
    <property type="entry name" value="Nitrogenase molybdenum iron protein domain"/>
    <property type="match status" value="2"/>
</dbReference>
<dbReference type="Pfam" id="PF01497">
    <property type="entry name" value="Peripla_BP_2"/>
    <property type="match status" value="1"/>
</dbReference>
<dbReference type="GO" id="GO:0030288">
    <property type="term" value="C:outer membrane-bounded periplasmic space"/>
    <property type="evidence" value="ECO:0007669"/>
    <property type="project" value="TreeGrafter"/>
</dbReference>
<reference evidence="8" key="1">
    <citation type="submission" date="2022-06" db="EMBL/GenBank/DDBJ databases">
        <title>A novel DMS-producing enzyme.</title>
        <authorList>
            <person name="Zhang Y."/>
        </authorList>
    </citation>
    <scope>NUCLEOTIDE SEQUENCE</scope>
    <source>
        <strain evidence="8">RT37</strain>
    </source>
</reference>
<comment type="similarity">
    <text evidence="2">Belongs to the bacterial solute-binding protein 8 family.</text>
</comment>
<dbReference type="PROSITE" id="PS50983">
    <property type="entry name" value="FE_B12_PBP"/>
    <property type="match status" value="1"/>
</dbReference>
<evidence type="ECO:0000259" key="7">
    <source>
        <dbReference type="PROSITE" id="PS50983"/>
    </source>
</evidence>
<keyword evidence="5" id="KW-0732">Signal</keyword>
<name>A0AAU7KFW5_9GAMM</name>
<sequence>MLRSLLLVLGLFAGVLAFVALALLAGMLLFAGAAEANIRGDERAGVSSGVSADARSDSAAAAPVVSSASTPRLVTLYQGATDSAVALGVTPIGVVDAWMEKPTYRYLREALDGVEHVGLETQPNLEKVAWLDPEVIVATRFRHERVRPLLEQIAPTVFSSTVSDFKASLTLVAAATGREDRAEQLLACWDDRVADLRAKIATTLGDAWPQKAAVVRFKSDHVRLYSSGFAGSILEELGFRQPDAAADQGWGMKLTSEENIPALDADVIFVLLEDDPAIHDTYRHWTAHPLWQRLTATRADRVYEVDTVNWIMGGGILAANAMLDDLYRHYGLAPQALSPSCALGDALGGEPSSVKEPSAIKEPSPTTDEGAA</sequence>
<keyword evidence="4" id="KW-0408">Iron</keyword>
<dbReference type="GO" id="GO:1901678">
    <property type="term" value="P:iron coordination entity transport"/>
    <property type="evidence" value="ECO:0007669"/>
    <property type="project" value="UniProtKB-ARBA"/>
</dbReference>
<dbReference type="InterPro" id="IPR051313">
    <property type="entry name" value="Bact_iron-sidero_bind"/>
</dbReference>
<dbReference type="InterPro" id="IPR002491">
    <property type="entry name" value="ABC_transptr_periplasmic_BD"/>
</dbReference>
<comment type="subcellular location">
    <subcellularLocation>
        <location evidence="1">Cell envelope</location>
    </subcellularLocation>
</comment>
<organism evidence="8">
    <name type="scientific">Halomonas sp. RT37</name>
    <dbReference type="NCBI Taxonomy" id="2950872"/>
    <lineage>
        <taxon>Bacteria</taxon>
        <taxon>Pseudomonadati</taxon>
        <taxon>Pseudomonadota</taxon>
        <taxon>Gammaproteobacteria</taxon>
        <taxon>Oceanospirillales</taxon>
        <taxon>Halomonadaceae</taxon>
        <taxon>Halomonas</taxon>
    </lineage>
</organism>
<dbReference type="AlphaFoldDB" id="A0AAU7KFW5"/>
<dbReference type="CDD" id="cd01146">
    <property type="entry name" value="FhuD"/>
    <property type="match status" value="1"/>
</dbReference>
<gene>
    <name evidence="8" type="ORF">NFG58_15715</name>
</gene>
<feature type="region of interest" description="Disordered" evidence="6">
    <location>
        <begin position="344"/>
        <end position="372"/>
    </location>
</feature>
<protein>
    <submittedName>
        <fullName evidence="8">Iron-siderophore ABC transporter substrate-binding protein</fullName>
    </submittedName>
</protein>
<accession>A0AAU7KFW5</accession>
<evidence type="ECO:0000256" key="5">
    <source>
        <dbReference type="ARBA" id="ARBA00022729"/>
    </source>
</evidence>